<dbReference type="AlphaFoldDB" id="A0A0E9RK57"/>
<reference evidence="1" key="2">
    <citation type="journal article" date="2015" name="Fish Shellfish Immunol.">
        <title>Early steps in the European eel (Anguilla anguilla)-Vibrio vulnificus interaction in the gills: Role of the RtxA13 toxin.</title>
        <authorList>
            <person name="Callol A."/>
            <person name="Pajuelo D."/>
            <person name="Ebbesson L."/>
            <person name="Teles M."/>
            <person name="MacKenzie S."/>
            <person name="Amaro C."/>
        </authorList>
    </citation>
    <scope>NUCLEOTIDE SEQUENCE</scope>
</reference>
<proteinExistence type="predicted"/>
<accession>A0A0E9RK57</accession>
<dbReference type="EMBL" id="GBXM01079762">
    <property type="protein sequence ID" value="JAH28815.1"/>
    <property type="molecule type" value="Transcribed_RNA"/>
</dbReference>
<protein>
    <submittedName>
        <fullName evidence="1">Uncharacterized protein</fullName>
    </submittedName>
</protein>
<sequence>MLPLSDVLDDVHLAVLHDRKTI</sequence>
<evidence type="ECO:0000313" key="1">
    <source>
        <dbReference type="EMBL" id="JAH28815.1"/>
    </source>
</evidence>
<name>A0A0E9RK57_ANGAN</name>
<reference evidence="1" key="1">
    <citation type="submission" date="2014-11" db="EMBL/GenBank/DDBJ databases">
        <authorList>
            <person name="Amaro Gonzalez C."/>
        </authorList>
    </citation>
    <scope>NUCLEOTIDE SEQUENCE</scope>
</reference>
<organism evidence="1">
    <name type="scientific">Anguilla anguilla</name>
    <name type="common">European freshwater eel</name>
    <name type="synonym">Muraena anguilla</name>
    <dbReference type="NCBI Taxonomy" id="7936"/>
    <lineage>
        <taxon>Eukaryota</taxon>
        <taxon>Metazoa</taxon>
        <taxon>Chordata</taxon>
        <taxon>Craniata</taxon>
        <taxon>Vertebrata</taxon>
        <taxon>Euteleostomi</taxon>
        <taxon>Actinopterygii</taxon>
        <taxon>Neopterygii</taxon>
        <taxon>Teleostei</taxon>
        <taxon>Anguilliformes</taxon>
        <taxon>Anguillidae</taxon>
        <taxon>Anguilla</taxon>
    </lineage>
</organism>